<dbReference type="PANTHER" id="PTHR32499">
    <property type="entry name" value="FASCICLIN-LIKE ARABINOGALACTAN PROTEIN 16"/>
    <property type="match status" value="1"/>
</dbReference>
<keyword evidence="2" id="KW-1185">Reference proteome</keyword>
<sequence>MVRPNDVIHGIERLLVPRSVQEDFNWRRSLAAISAVLLIGAPEVDPRTHQLKKLIEGGTVCDDGDNCCQDDSQRWRRCTPSPLRTQGFISFWV</sequence>
<dbReference type="Gramene" id="OB11G21070.1">
    <property type="protein sequence ID" value="OB11G21070.1"/>
    <property type="gene ID" value="OB11G21070"/>
</dbReference>
<dbReference type="HOGENOM" id="CLU_2403158_0_0_1"/>
<reference evidence="1" key="2">
    <citation type="submission" date="2013-04" db="UniProtKB">
        <authorList>
            <consortium name="EnsemblPlants"/>
        </authorList>
    </citation>
    <scope>IDENTIFICATION</scope>
</reference>
<dbReference type="Proteomes" id="UP000006038">
    <property type="component" value="Chromosome 11"/>
</dbReference>
<dbReference type="STRING" id="4533.J3N8H1"/>
<dbReference type="PANTHER" id="PTHR32499:SF3">
    <property type="entry name" value="FASCICLIN-LIKE ARABINOGALACTAN PROTEIN 16"/>
    <property type="match status" value="1"/>
</dbReference>
<dbReference type="AlphaFoldDB" id="J3N8H1"/>
<proteinExistence type="predicted"/>
<organism evidence="1">
    <name type="scientific">Oryza brachyantha</name>
    <name type="common">malo sina</name>
    <dbReference type="NCBI Taxonomy" id="4533"/>
    <lineage>
        <taxon>Eukaryota</taxon>
        <taxon>Viridiplantae</taxon>
        <taxon>Streptophyta</taxon>
        <taxon>Embryophyta</taxon>
        <taxon>Tracheophyta</taxon>
        <taxon>Spermatophyta</taxon>
        <taxon>Magnoliopsida</taxon>
        <taxon>Liliopsida</taxon>
        <taxon>Poales</taxon>
        <taxon>Poaceae</taxon>
        <taxon>BOP clade</taxon>
        <taxon>Oryzoideae</taxon>
        <taxon>Oryzeae</taxon>
        <taxon>Oryzinae</taxon>
        <taxon>Oryza</taxon>
    </lineage>
</organism>
<evidence type="ECO:0000313" key="1">
    <source>
        <dbReference type="EnsemblPlants" id="OB11G21070.1"/>
    </source>
</evidence>
<name>J3N8H1_ORYBR</name>
<reference evidence="1" key="1">
    <citation type="journal article" date="2013" name="Nat. Commun.">
        <title>Whole-genome sequencing of Oryza brachyantha reveals mechanisms underlying Oryza genome evolution.</title>
        <authorList>
            <person name="Chen J."/>
            <person name="Huang Q."/>
            <person name="Gao D."/>
            <person name="Wang J."/>
            <person name="Lang Y."/>
            <person name="Liu T."/>
            <person name="Li B."/>
            <person name="Bai Z."/>
            <person name="Luis Goicoechea J."/>
            <person name="Liang C."/>
            <person name="Chen C."/>
            <person name="Zhang W."/>
            <person name="Sun S."/>
            <person name="Liao Y."/>
            <person name="Zhang X."/>
            <person name="Yang L."/>
            <person name="Song C."/>
            <person name="Wang M."/>
            <person name="Shi J."/>
            <person name="Liu G."/>
            <person name="Liu J."/>
            <person name="Zhou H."/>
            <person name="Zhou W."/>
            <person name="Yu Q."/>
            <person name="An N."/>
            <person name="Chen Y."/>
            <person name="Cai Q."/>
            <person name="Wang B."/>
            <person name="Liu B."/>
            <person name="Min J."/>
            <person name="Huang Y."/>
            <person name="Wu H."/>
            <person name="Li Z."/>
            <person name="Zhang Y."/>
            <person name="Yin Y."/>
            <person name="Song W."/>
            <person name="Jiang J."/>
            <person name="Jackson S.A."/>
            <person name="Wing R.A."/>
            <person name="Wang J."/>
            <person name="Chen M."/>
        </authorList>
    </citation>
    <scope>NUCLEOTIDE SEQUENCE [LARGE SCALE GENOMIC DNA]</scope>
    <source>
        <strain evidence="1">cv. IRGC 101232</strain>
    </source>
</reference>
<evidence type="ECO:0000313" key="2">
    <source>
        <dbReference type="Proteomes" id="UP000006038"/>
    </source>
</evidence>
<accession>J3N8H1</accession>
<protein>
    <submittedName>
        <fullName evidence="1">Uncharacterized protein</fullName>
    </submittedName>
</protein>
<dbReference type="eggNOG" id="KOG1437">
    <property type="taxonomic scope" value="Eukaryota"/>
</dbReference>
<dbReference type="EnsemblPlants" id="OB11G21070.1">
    <property type="protein sequence ID" value="OB11G21070.1"/>
    <property type="gene ID" value="OB11G21070"/>
</dbReference>
<dbReference type="InterPro" id="IPR044654">
    <property type="entry name" value="FLA15/16/17/18"/>
</dbReference>